<keyword evidence="8 11" id="KW-0408">Iron</keyword>
<dbReference type="Pfam" id="PF00067">
    <property type="entry name" value="p450"/>
    <property type="match status" value="1"/>
</dbReference>
<dbReference type="InterPro" id="IPR036396">
    <property type="entry name" value="Cyt_P450_sf"/>
</dbReference>
<keyword evidence="5" id="KW-0812">Transmembrane</keyword>
<dbReference type="GO" id="GO:0004497">
    <property type="term" value="F:monooxygenase activity"/>
    <property type="evidence" value="ECO:0007669"/>
    <property type="project" value="UniProtKB-KW"/>
</dbReference>
<dbReference type="Proteomes" id="UP000646827">
    <property type="component" value="Unassembled WGS sequence"/>
</dbReference>
<evidence type="ECO:0000256" key="11">
    <source>
        <dbReference type="PIRSR" id="PIRSR602403-1"/>
    </source>
</evidence>
<dbReference type="PRINTS" id="PR00465">
    <property type="entry name" value="EP450IV"/>
</dbReference>
<keyword evidence="7" id="KW-1133">Transmembrane helix</keyword>
<evidence type="ECO:0000256" key="7">
    <source>
        <dbReference type="ARBA" id="ARBA00022989"/>
    </source>
</evidence>
<organism evidence="12 13">
    <name type="scientific">Circinella minor</name>
    <dbReference type="NCBI Taxonomy" id="1195481"/>
    <lineage>
        <taxon>Eukaryota</taxon>
        <taxon>Fungi</taxon>
        <taxon>Fungi incertae sedis</taxon>
        <taxon>Mucoromycota</taxon>
        <taxon>Mucoromycotina</taxon>
        <taxon>Mucoromycetes</taxon>
        <taxon>Mucorales</taxon>
        <taxon>Lichtheimiaceae</taxon>
        <taxon>Circinella</taxon>
    </lineage>
</organism>
<feature type="binding site" description="axial binding residue" evidence="11">
    <location>
        <position position="421"/>
    </location>
    <ligand>
        <name>heme</name>
        <dbReference type="ChEBI" id="CHEBI:30413"/>
    </ligand>
    <ligandPart>
        <name>Fe</name>
        <dbReference type="ChEBI" id="CHEBI:18248"/>
    </ligandPart>
</feature>
<keyword evidence="6 11" id="KW-0479">Metal-binding</keyword>
<dbReference type="GO" id="GO:0005506">
    <property type="term" value="F:iron ion binding"/>
    <property type="evidence" value="ECO:0007669"/>
    <property type="project" value="InterPro"/>
</dbReference>
<comment type="cofactor">
    <cofactor evidence="1 11">
        <name>heme</name>
        <dbReference type="ChEBI" id="CHEBI:30413"/>
    </cofactor>
</comment>
<evidence type="ECO:0000256" key="6">
    <source>
        <dbReference type="ARBA" id="ARBA00022723"/>
    </source>
</evidence>
<dbReference type="GO" id="GO:0016020">
    <property type="term" value="C:membrane"/>
    <property type="evidence" value="ECO:0007669"/>
    <property type="project" value="UniProtKB-SubCell"/>
</dbReference>
<evidence type="ECO:0000256" key="5">
    <source>
        <dbReference type="ARBA" id="ARBA00022692"/>
    </source>
</evidence>
<evidence type="ECO:0008006" key="14">
    <source>
        <dbReference type="Google" id="ProtNLM"/>
    </source>
</evidence>
<dbReference type="GO" id="GO:0020037">
    <property type="term" value="F:heme binding"/>
    <property type="evidence" value="ECO:0007669"/>
    <property type="project" value="InterPro"/>
</dbReference>
<dbReference type="Gene3D" id="1.10.630.10">
    <property type="entry name" value="Cytochrome P450"/>
    <property type="match status" value="1"/>
</dbReference>
<comment type="caution">
    <text evidence="12">The sequence shown here is derived from an EMBL/GenBank/DDBJ whole genome shotgun (WGS) entry which is preliminary data.</text>
</comment>
<gene>
    <name evidence="12" type="ORF">INT45_009351</name>
</gene>
<dbReference type="InterPro" id="IPR001128">
    <property type="entry name" value="Cyt_P450"/>
</dbReference>
<keyword evidence="13" id="KW-1185">Reference proteome</keyword>
<keyword evidence="9" id="KW-0560">Oxidoreductase</keyword>
<evidence type="ECO:0000256" key="3">
    <source>
        <dbReference type="ARBA" id="ARBA00010617"/>
    </source>
</evidence>
<keyword evidence="4 11" id="KW-0349">Heme</keyword>
<dbReference type="GO" id="GO:0016705">
    <property type="term" value="F:oxidoreductase activity, acting on paired donors, with incorporation or reduction of molecular oxygen"/>
    <property type="evidence" value="ECO:0007669"/>
    <property type="project" value="InterPro"/>
</dbReference>
<keyword evidence="9" id="KW-0503">Monooxygenase</keyword>
<protein>
    <recommendedName>
        <fullName evidence="14">Cytochrome P450</fullName>
    </recommendedName>
</protein>
<evidence type="ECO:0000256" key="2">
    <source>
        <dbReference type="ARBA" id="ARBA00004370"/>
    </source>
</evidence>
<evidence type="ECO:0000313" key="13">
    <source>
        <dbReference type="Proteomes" id="UP000646827"/>
    </source>
</evidence>
<dbReference type="PANTHER" id="PTHR46206:SF5">
    <property type="entry name" value="P450, PUTATIVE (EUROFUNG)-RELATED"/>
    <property type="match status" value="1"/>
</dbReference>
<evidence type="ECO:0000256" key="10">
    <source>
        <dbReference type="ARBA" id="ARBA00023136"/>
    </source>
</evidence>
<evidence type="ECO:0000313" key="12">
    <source>
        <dbReference type="EMBL" id="KAG2223899.1"/>
    </source>
</evidence>
<evidence type="ECO:0000256" key="4">
    <source>
        <dbReference type="ARBA" id="ARBA00022617"/>
    </source>
</evidence>
<accession>A0A8H7VR21</accession>
<comment type="similarity">
    <text evidence="3">Belongs to the cytochrome P450 family.</text>
</comment>
<dbReference type="EMBL" id="JAEPRB010000052">
    <property type="protein sequence ID" value="KAG2223899.1"/>
    <property type="molecule type" value="Genomic_DNA"/>
</dbReference>
<comment type="subcellular location">
    <subcellularLocation>
        <location evidence="2">Membrane</location>
    </subcellularLocation>
</comment>
<dbReference type="SUPFAM" id="SSF48264">
    <property type="entry name" value="Cytochrome P450"/>
    <property type="match status" value="1"/>
</dbReference>
<dbReference type="PANTHER" id="PTHR46206">
    <property type="entry name" value="CYTOCHROME P450"/>
    <property type="match status" value="1"/>
</dbReference>
<sequence length="475" mass="53683">MVRKEQQHKQIKVKNAPGRIPFLGHTLQLYFDPVNFINQCKKERGPAFRVSLVGQEFYVMTGTLIHDMCYSPKEFDHYDGIQFMAPIDRILRICYQHKNKFKSSQLGIFSKRIQQGLSKALEAQLHLEPGEKRELSIRNDKTLRNILLQLTSLCFIGSEVGDNPKLISATDEFCRKTIQAGLILNSFPEWVAVPIIRRFVTVEKNLDCIMGLLVPQLENVRSRQKVSGCHDEKEEISLASLVLNMTKHNGELYTPKEAALYFARISLSGGIAPGFATTFMLFEIARRPSLVNDLRKEIEKLEENERTPEKISQIKLLDSILREVFRCKISSLGMFHKTRTDVTLATGEIVPSGCMSLGALLDAHTDPTIMKQTAIIGSPLPVPLAQFDPYRFVNVQENCSTKKSTSLGSEYITFGLSHHACPGRYLGTLIIKYVVAELFMKFNITVKLGKEQQDSDIFGLIRLPPPGAFIFEART</sequence>
<dbReference type="InterPro" id="IPR002403">
    <property type="entry name" value="Cyt_P450_E_grp-IV"/>
</dbReference>
<name>A0A8H7VR21_9FUNG</name>
<dbReference type="OrthoDB" id="1844152at2759"/>
<dbReference type="AlphaFoldDB" id="A0A8H7VR21"/>
<evidence type="ECO:0000256" key="1">
    <source>
        <dbReference type="ARBA" id="ARBA00001971"/>
    </source>
</evidence>
<keyword evidence="10" id="KW-0472">Membrane</keyword>
<proteinExistence type="inferred from homology"/>
<reference evidence="12 13" key="1">
    <citation type="submission" date="2020-12" db="EMBL/GenBank/DDBJ databases">
        <title>Metabolic potential, ecology and presence of endohyphal bacteria is reflected in genomic diversity of Mucoromycotina.</title>
        <authorList>
            <person name="Muszewska A."/>
            <person name="Okrasinska A."/>
            <person name="Steczkiewicz K."/>
            <person name="Drgas O."/>
            <person name="Orlowska M."/>
            <person name="Perlinska-Lenart U."/>
            <person name="Aleksandrzak-Piekarczyk T."/>
            <person name="Szatraj K."/>
            <person name="Zielenkiewicz U."/>
            <person name="Pilsyk S."/>
            <person name="Malc E."/>
            <person name="Mieczkowski P."/>
            <person name="Kruszewska J.S."/>
            <person name="Biernat P."/>
            <person name="Pawlowska J."/>
        </authorList>
    </citation>
    <scope>NUCLEOTIDE SEQUENCE [LARGE SCALE GENOMIC DNA]</scope>
    <source>
        <strain evidence="12 13">CBS 142.35</strain>
    </source>
</reference>
<evidence type="ECO:0000256" key="8">
    <source>
        <dbReference type="ARBA" id="ARBA00023004"/>
    </source>
</evidence>
<evidence type="ECO:0000256" key="9">
    <source>
        <dbReference type="ARBA" id="ARBA00023033"/>
    </source>
</evidence>